<name>A0A346NQT2_9ALTE</name>
<dbReference type="AlphaFoldDB" id="A0A346NQT2"/>
<organism evidence="1 2">
    <name type="scientific">Salinimonas sediminis</name>
    <dbReference type="NCBI Taxonomy" id="2303538"/>
    <lineage>
        <taxon>Bacteria</taxon>
        <taxon>Pseudomonadati</taxon>
        <taxon>Pseudomonadota</taxon>
        <taxon>Gammaproteobacteria</taxon>
        <taxon>Alteromonadales</taxon>
        <taxon>Alteromonadaceae</taxon>
        <taxon>Alteromonas/Salinimonas group</taxon>
        <taxon>Salinimonas</taxon>
    </lineage>
</organism>
<dbReference type="EMBL" id="CP031769">
    <property type="protein sequence ID" value="AXR07889.1"/>
    <property type="molecule type" value="Genomic_DNA"/>
</dbReference>
<protein>
    <submittedName>
        <fullName evidence="1">Uncharacterized protein</fullName>
    </submittedName>
</protein>
<accession>A0A346NQT2</accession>
<keyword evidence="2" id="KW-1185">Reference proteome</keyword>
<dbReference type="InterPro" id="IPR027304">
    <property type="entry name" value="Trigger_fact/SurA_dom_sf"/>
</dbReference>
<proteinExistence type="predicted"/>
<dbReference type="KEGG" id="salm:D0Y50_16905"/>
<evidence type="ECO:0000313" key="1">
    <source>
        <dbReference type="EMBL" id="AXR07889.1"/>
    </source>
</evidence>
<sequence>MVLDFDGTMMAVCNGYCPVATIWSQEEGLMSVLLRNLVAAVAVIGCLATIAEAKTEPVATLFGQSVTIEQISPAPAKLTKLARDMGVSKDMAIASFQHNELARQILDAVMADYAKQHNITADPDLVARFIERFASQHAATTKNGATSSAGNDNSLPGIAQKQVLQWQIDKALYAELGGTVVFTQRNPQLPVEAYHTLLQQYAKAGKVNITDTRFSALFWKAFEPPYRFEIPAGQVSFAKPWWLTSQVVE</sequence>
<gene>
    <name evidence="1" type="ORF">D0Y50_16905</name>
</gene>
<dbReference type="Proteomes" id="UP000262073">
    <property type="component" value="Chromosome"/>
</dbReference>
<reference evidence="1 2" key="1">
    <citation type="submission" date="2018-08" db="EMBL/GenBank/DDBJ databases">
        <title>Salinimonas sediminis sp. nov., a piezophilic bacterium isolated from a deep-sea sediment sample from the New Britain Trench.</title>
        <authorList>
            <person name="Cao J."/>
        </authorList>
    </citation>
    <scope>NUCLEOTIDE SEQUENCE [LARGE SCALE GENOMIC DNA]</scope>
    <source>
        <strain evidence="1 2">N102</strain>
    </source>
</reference>
<dbReference type="SUPFAM" id="SSF109998">
    <property type="entry name" value="Triger factor/SurA peptide-binding domain-like"/>
    <property type="match status" value="1"/>
</dbReference>
<evidence type="ECO:0000313" key="2">
    <source>
        <dbReference type="Proteomes" id="UP000262073"/>
    </source>
</evidence>